<sequence>MGTQHASTPSAGGIRLARVRDTLGQEPPSGRVFLVDRLWPRGVRKTSVHYDAWLQDAAPSTELRRWLHADPDRWEGFVERYRAELADRPEALRPIREALAEGPVTLLYGARDTERNHALVLRDVLLDAEGADAAADSDRAGE</sequence>
<comment type="caution">
    <text evidence="1">The sequence shown here is derived from an EMBL/GenBank/DDBJ whole genome shotgun (WGS) entry which is preliminary data.</text>
</comment>
<dbReference type="AlphaFoldDB" id="A0A841EBX1"/>
<dbReference type="InterPro" id="IPR052552">
    <property type="entry name" value="YeaO-like"/>
</dbReference>
<dbReference type="Pfam" id="PF22752">
    <property type="entry name" value="DUF488-N3i"/>
    <property type="match status" value="1"/>
</dbReference>
<gene>
    <name evidence="1" type="ORF">HNR25_004386</name>
</gene>
<dbReference type="EMBL" id="JACHLY010000001">
    <property type="protein sequence ID" value="MBB6000635.1"/>
    <property type="molecule type" value="Genomic_DNA"/>
</dbReference>
<dbReference type="Proteomes" id="UP000578077">
    <property type="component" value="Unassembled WGS sequence"/>
</dbReference>
<dbReference type="RefSeq" id="WP_184638188.1">
    <property type="nucleotide sequence ID" value="NZ_BAABKT010000038.1"/>
</dbReference>
<evidence type="ECO:0000313" key="1">
    <source>
        <dbReference type="EMBL" id="MBB6000635.1"/>
    </source>
</evidence>
<proteinExistence type="predicted"/>
<dbReference type="PANTHER" id="PTHR36849:SF1">
    <property type="entry name" value="CYTOPLASMIC PROTEIN"/>
    <property type="match status" value="1"/>
</dbReference>
<name>A0A841EBX1_9ACTN</name>
<evidence type="ECO:0000313" key="2">
    <source>
        <dbReference type="Proteomes" id="UP000578077"/>
    </source>
</evidence>
<reference evidence="1 2" key="1">
    <citation type="submission" date="2020-08" db="EMBL/GenBank/DDBJ databases">
        <title>Sequencing the genomes of 1000 actinobacteria strains.</title>
        <authorList>
            <person name="Klenk H.-P."/>
        </authorList>
    </citation>
    <scope>NUCLEOTIDE SEQUENCE [LARGE SCALE GENOMIC DNA]</scope>
    <source>
        <strain evidence="1 2">DSM 44593</strain>
    </source>
</reference>
<protein>
    <submittedName>
        <fullName evidence="1">Uncharacterized protein YeaO (DUF488 family)</fullName>
    </submittedName>
</protein>
<keyword evidence="2" id="KW-1185">Reference proteome</keyword>
<dbReference type="PANTHER" id="PTHR36849">
    <property type="entry name" value="CYTOPLASMIC PROTEIN-RELATED"/>
    <property type="match status" value="1"/>
</dbReference>
<organism evidence="1 2">
    <name type="scientific">Streptomonospora salina</name>
    <dbReference type="NCBI Taxonomy" id="104205"/>
    <lineage>
        <taxon>Bacteria</taxon>
        <taxon>Bacillati</taxon>
        <taxon>Actinomycetota</taxon>
        <taxon>Actinomycetes</taxon>
        <taxon>Streptosporangiales</taxon>
        <taxon>Nocardiopsidaceae</taxon>
        <taxon>Streptomonospora</taxon>
    </lineage>
</organism>
<accession>A0A841EBX1</accession>